<dbReference type="SUPFAM" id="SSF53850">
    <property type="entry name" value="Periplasmic binding protein-like II"/>
    <property type="match status" value="1"/>
</dbReference>
<evidence type="ECO:0000256" key="3">
    <source>
        <dbReference type="ARBA" id="ARBA00022729"/>
    </source>
</evidence>
<feature type="binding site" evidence="4">
    <location>
        <position position="59"/>
    </location>
    <ligand>
        <name>molybdate</name>
        <dbReference type="ChEBI" id="CHEBI:36264"/>
    </ligand>
</feature>
<evidence type="ECO:0000256" key="2">
    <source>
        <dbReference type="ARBA" id="ARBA00022723"/>
    </source>
</evidence>
<dbReference type="Gene3D" id="3.40.190.10">
    <property type="entry name" value="Periplasmic binding protein-like II"/>
    <property type="match status" value="2"/>
</dbReference>
<dbReference type="InterPro" id="IPR044084">
    <property type="entry name" value="AvModA-like_subst-bd"/>
</dbReference>
<dbReference type="GO" id="GO:0046872">
    <property type="term" value="F:metal ion binding"/>
    <property type="evidence" value="ECO:0007669"/>
    <property type="project" value="UniProtKB-KW"/>
</dbReference>
<name>A0A1E5T092_9BACT</name>
<dbReference type="PIRSF" id="PIRSF004846">
    <property type="entry name" value="ModA"/>
    <property type="match status" value="1"/>
</dbReference>
<evidence type="ECO:0000313" key="5">
    <source>
        <dbReference type="EMBL" id="OEK04776.1"/>
    </source>
</evidence>
<keyword evidence="6" id="KW-1185">Reference proteome</keyword>
<dbReference type="PANTHER" id="PTHR30632:SF14">
    <property type="entry name" value="TUNGSTATE_MOLYBDATE_CHROMATE-BINDING PROTEIN MODA"/>
    <property type="match status" value="1"/>
</dbReference>
<keyword evidence="4" id="KW-0500">Molybdenum</keyword>
<gene>
    <name evidence="5" type="ORF">BFP71_15125</name>
</gene>
<dbReference type="RefSeq" id="WP_069836281.1">
    <property type="nucleotide sequence ID" value="NZ_MDGQ01000005.1"/>
</dbReference>
<organism evidence="5 6">
    <name type="scientific">Roseivirga misakiensis</name>
    <dbReference type="NCBI Taxonomy" id="1563681"/>
    <lineage>
        <taxon>Bacteria</taxon>
        <taxon>Pseudomonadati</taxon>
        <taxon>Bacteroidota</taxon>
        <taxon>Cytophagia</taxon>
        <taxon>Cytophagales</taxon>
        <taxon>Roseivirgaceae</taxon>
        <taxon>Roseivirga</taxon>
    </lineage>
</organism>
<dbReference type="EMBL" id="MDGQ01000005">
    <property type="protein sequence ID" value="OEK04776.1"/>
    <property type="molecule type" value="Genomic_DNA"/>
</dbReference>
<dbReference type="GO" id="GO:0015689">
    <property type="term" value="P:molybdate ion transport"/>
    <property type="evidence" value="ECO:0007669"/>
    <property type="project" value="InterPro"/>
</dbReference>
<dbReference type="InterPro" id="IPR005950">
    <property type="entry name" value="ModA"/>
</dbReference>
<dbReference type="GO" id="GO:0030973">
    <property type="term" value="F:molybdate ion binding"/>
    <property type="evidence" value="ECO:0007669"/>
    <property type="project" value="InterPro"/>
</dbReference>
<dbReference type="CDD" id="cd13539">
    <property type="entry name" value="PBP2_AvModA"/>
    <property type="match status" value="1"/>
</dbReference>
<dbReference type="OrthoDB" id="9785015at2"/>
<dbReference type="InterPro" id="IPR050682">
    <property type="entry name" value="ModA/WtpA"/>
</dbReference>
<keyword evidence="3" id="KW-0732">Signal</keyword>
<dbReference type="Proteomes" id="UP000095552">
    <property type="component" value="Unassembled WGS sequence"/>
</dbReference>
<sequence>MRQIGLVLFLAITALSCSKDTDPTLRVATSANMQFAMEALEKVFEKQSGHEIEVILGSSGKLTSQIVAGAPYDLFFSADTRFPQKLFDDGISDQAPKIYAYGKLVVWSALDSVLSKDQEAELRTMKMALANPKTAPYGQAAIEYLTATGDIDKINDRLVFGESIAQVNQFLLTGAVRLGFTSKSSIYAEAFQGKGQWTEIPTEMYEPLAQSMIILAQREALGQQAQEFYDFVLSSNGQKILDNFGYSTVNN</sequence>
<dbReference type="STRING" id="1563681.BFP71_15125"/>
<keyword evidence="2 4" id="KW-0479">Metal-binding</keyword>
<protein>
    <submittedName>
        <fullName evidence="5">Molybdate ABC transporter substrate-binding protein</fullName>
    </submittedName>
</protein>
<accession>A0A1E5T092</accession>
<dbReference type="AlphaFoldDB" id="A0A1E5T092"/>
<comment type="similarity">
    <text evidence="1">Belongs to the bacterial solute-binding protein ModA family.</text>
</comment>
<dbReference type="Pfam" id="PF13531">
    <property type="entry name" value="SBP_bac_11"/>
    <property type="match status" value="1"/>
</dbReference>
<dbReference type="NCBIfam" id="TIGR01256">
    <property type="entry name" value="modA"/>
    <property type="match status" value="1"/>
</dbReference>
<reference evidence="5 6" key="1">
    <citation type="submission" date="2016-08" db="EMBL/GenBank/DDBJ databases">
        <title>Draft genome of Fabibacter sp. strain SK-8.</title>
        <authorList>
            <person name="Wong S.-K."/>
            <person name="Hamasaki K."/>
            <person name="Yoshizawa S."/>
        </authorList>
    </citation>
    <scope>NUCLEOTIDE SEQUENCE [LARGE SCALE GENOMIC DNA]</scope>
    <source>
        <strain evidence="5 6">SK-8</strain>
    </source>
</reference>
<evidence type="ECO:0000256" key="4">
    <source>
        <dbReference type="PIRSR" id="PIRSR004846-1"/>
    </source>
</evidence>
<evidence type="ECO:0000256" key="1">
    <source>
        <dbReference type="ARBA" id="ARBA00009175"/>
    </source>
</evidence>
<dbReference type="PANTHER" id="PTHR30632">
    <property type="entry name" value="MOLYBDATE-BINDING PERIPLASMIC PROTEIN"/>
    <property type="match status" value="1"/>
</dbReference>
<comment type="caution">
    <text evidence="5">The sequence shown here is derived from an EMBL/GenBank/DDBJ whole genome shotgun (WGS) entry which is preliminary data.</text>
</comment>
<feature type="binding site" evidence="4">
    <location>
        <position position="164"/>
    </location>
    <ligand>
        <name>molybdate</name>
        <dbReference type="ChEBI" id="CHEBI:36264"/>
    </ligand>
</feature>
<dbReference type="PROSITE" id="PS51257">
    <property type="entry name" value="PROKAR_LIPOPROTEIN"/>
    <property type="match status" value="1"/>
</dbReference>
<evidence type="ECO:0000313" key="6">
    <source>
        <dbReference type="Proteomes" id="UP000095552"/>
    </source>
</evidence>
<proteinExistence type="inferred from homology"/>